<dbReference type="InterPro" id="IPR036390">
    <property type="entry name" value="WH_DNA-bd_sf"/>
</dbReference>
<accession>A0ABU5IAK1</accession>
<dbReference type="PANTHER" id="PTHR30537">
    <property type="entry name" value="HTH-TYPE TRANSCRIPTIONAL REGULATOR"/>
    <property type="match status" value="1"/>
</dbReference>
<dbReference type="EMBL" id="JAXOJX010000006">
    <property type="protein sequence ID" value="MDZ5456133.1"/>
    <property type="molecule type" value="Genomic_DNA"/>
</dbReference>
<keyword evidence="7" id="KW-1185">Reference proteome</keyword>
<comment type="similarity">
    <text evidence="1">Belongs to the LysR transcriptional regulatory family.</text>
</comment>
<organism evidence="6 7">
    <name type="scientific">Azohydromonas lata</name>
    <dbReference type="NCBI Taxonomy" id="45677"/>
    <lineage>
        <taxon>Bacteria</taxon>
        <taxon>Pseudomonadati</taxon>
        <taxon>Pseudomonadota</taxon>
        <taxon>Betaproteobacteria</taxon>
        <taxon>Burkholderiales</taxon>
        <taxon>Sphaerotilaceae</taxon>
        <taxon>Azohydromonas</taxon>
    </lineage>
</organism>
<protein>
    <submittedName>
        <fullName evidence="6">LysR substrate-binding domain-containing protein</fullName>
    </submittedName>
</protein>
<feature type="domain" description="HTH lysR-type" evidence="5">
    <location>
        <begin position="5"/>
        <end position="62"/>
    </location>
</feature>
<keyword evidence="2" id="KW-0805">Transcription regulation</keyword>
<dbReference type="Pfam" id="PF03466">
    <property type="entry name" value="LysR_substrate"/>
    <property type="match status" value="1"/>
</dbReference>
<evidence type="ECO:0000256" key="1">
    <source>
        <dbReference type="ARBA" id="ARBA00009437"/>
    </source>
</evidence>
<evidence type="ECO:0000313" key="6">
    <source>
        <dbReference type="EMBL" id="MDZ5456133.1"/>
    </source>
</evidence>
<evidence type="ECO:0000313" key="7">
    <source>
        <dbReference type="Proteomes" id="UP001293718"/>
    </source>
</evidence>
<evidence type="ECO:0000256" key="2">
    <source>
        <dbReference type="ARBA" id="ARBA00023015"/>
    </source>
</evidence>
<dbReference type="PANTHER" id="PTHR30537:SF5">
    <property type="entry name" value="HTH-TYPE TRANSCRIPTIONAL ACTIVATOR TTDR-RELATED"/>
    <property type="match status" value="1"/>
</dbReference>
<dbReference type="RefSeq" id="WP_066342051.1">
    <property type="nucleotide sequence ID" value="NZ_JAXOJX010000006.1"/>
</dbReference>
<comment type="caution">
    <text evidence="6">The sequence shown here is derived from an EMBL/GenBank/DDBJ whole genome shotgun (WGS) entry which is preliminary data.</text>
</comment>
<keyword evidence="3" id="KW-0238">DNA-binding</keyword>
<dbReference type="Proteomes" id="UP001293718">
    <property type="component" value="Unassembled WGS sequence"/>
</dbReference>
<dbReference type="SUPFAM" id="SSF53850">
    <property type="entry name" value="Periplasmic binding protein-like II"/>
    <property type="match status" value="1"/>
</dbReference>
<keyword evidence="4" id="KW-0804">Transcription</keyword>
<dbReference type="InterPro" id="IPR000847">
    <property type="entry name" value="LysR_HTH_N"/>
</dbReference>
<dbReference type="InterPro" id="IPR036388">
    <property type="entry name" value="WH-like_DNA-bd_sf"/>
</dbReference>
<evidence type="ECO:0000256" key="4">
    <source>
        <dbReference type="ARBA" id="ARBA00023163"/>
    </source>
</evidence>
<name>A0ABU5IAK1_9BURK</name>
<dbReference type="Pfam" id="PF00126">
    <property type="entry name" value="HTH_1"/>
    <property type="match status" value="1"/>
</dbReference>
<dbReference type="InterPro" id="IPR058163">
    <property type="entry name" value="LysR-type_TF_proteobact-type"/>
</dbReference>
<dbReference type="InterPro" id="IPR005119">
    <property type="entry name" value="LysR_subst-bd"/>
</dbReference>
<reference evidence="6 7" key="1">
    <citation type="submission" date="2023-11" db="EMBL/GenBank/DDBJ databases">
        <title>Draft genome of Azohydromonas lata strain H1 (DSM1123), a polyhydroxyalkanoate producer.</title>
        <authorList>
            <person name="Traversa D."/>
            <person name="D'Addabbo P."/>
            <person name="Pazzani C."/>
            <person name="Manzari C."/>
            <person name="Chiara M."/>
            <person name="Scrascia M."/>
        </authorList>
    </citation>
    <scope>NUCLEOTIDE SEQUENCE [LARGE SCALE GENOMIC DNA]</scope>
    <source>
        <strain evidence="6 7">H1</strain>
    </source>
</reference>
<proteinExistence type="inferred from homology"/>
<dbReference type="SUPFAM" id="SSF46785">
    <property type="entry name" value="Winged helix' DNA-binding domain"/>
    <property type="match status" value="1"/>
</dbReference>
<sequence>MSLSFHLDDLRVFCLAARRGSFAATAKELGTSPAFVSKRIAILERSLGVSLFHRASRRVSVTEDGEAVFRSAQQILEEVGRLGETVAGGKAEPRGALRISSGFRLGRRHVAPALSLLARRHPGLDIWLEVVDRQVDLIAEDIDLDLRVGEVHEPHLVAHRIVPAFRMLCAAPSYLQRMGHPKTLADLAQHECLLLRERDLPFGVWRLNGPNGLETVKVSGALASNNADIVRVWARDGHGILLASDWDVAASLAGGELVRVLPAYSHPADVWGVTPLRSSQSAKVRVCVAFLREQLTRGPYALGGAGSAG</sequence>
<dbReference type="PROSITE" id="PS50931">
    <property type="entry name" value="HTH_LYSR"/>
    <property type="match status" value="1"/>
</dbReference>
<dbReference type="Gene3D" id="1.10.10.10">
    <property type="entry name" value="Winged helix-like DNA-binding domain superfamily/Winged helix DNA-binding domain"/>
    <property type="match status" value="1"/>
</dbReference>
<dbReference type="Gene3D" id="3.40.190.290">
    <property type="match status" value="1"/>
</dbReference>
<gene>
    <name evidence="6" type="ORF">SM757_06065</name>
</gene>
<evidence type="ECO:0000259" key="5">
    <source>
        <dbReference type="PROSITE" id="PS50931"/>
    </source>
</evidence>
<evidence type="ECO:0000256" key="3">
    <source>
        <dbReference type="ARBA" id="ARBA00023125"/>
    </source>
</evidence>